<dbReference type="Gene3D" id="3.40.50.12780">
    <property type="entry name" value="N-terminal domain of ligase-like"/>
    <property type="match status" value="1"/>
</dbReference>
<accession>A0A9P7YTU3</accession>
<dbReference type="EMBL" id="MU251363">
    <property type="protein sequence ID" value="KAG9238968.1"/>
    <property type="molecule type" value="Genomic_DNA"/>
</dbReference>
<dbReference type="SUPFAM" id="SSF56801">
    <property type="entry name" value="Acetyl-CoA synthetase-like"/>
    <property type="match status" value="1"/>
</dbReference>
<evidence type="ECO:0000313" key="5">
    <source>
        <dbReference type="Proteomes" id="UP000824998"/>
    </source>
</evidence>
<dbReference type="InterPro" id="IPR042099">
    <property type="entry name" value="ANL_N_sf"/>
</dbReference>
<evidence type="ECO:0000313" key="4">
    <source>
        <dbReference type="EMBL" id="KAG9238968.1"/>
    </source>
</evidence>
<dbReference type="InterPro" id="IPR000873">
    <property type="entry name" value="AMP-dep_synth/lig_dom"/>
</dbReference>
<evidence type="ECO:0000256" key="2">
    <source>
        <dbReference type="ARBA" id="ARBA00022553"/>
    </source>
</evidence>
<keyword evidence="5" id="KW-1185">Reference proteome</keyword>
<proteinExistence type="predicted"/>
<reference evidence="4" key="1">
    <citation type="journal article" date="2021" name="IMA Fungus">
        <title>Genomic characterization of three marine fungi, including Emericellopsis atlantica sp. nov. with signatures of a generalist lifestyle and marine biomass degradation.</title>
        <authorList>
            <person name="Hagestad O.C."/>
            <person name="Hou L."/>
            <person name="Andersen J.H."/>
            <person name="Hansen E.H."/>
            <person name="Altermark B."/>
            <person name="Li C."/>
            <person name="Kuhnert E."/>
            <person name="Cox R.J."/>
            <person name="Crous P.W."/>
            <person name="Spatafora J.W."/>
            <person name="Lail K."/>
            <person name="Amirebrahimi M."/>
            <person name="Lipzen A."/>
            <person name="Pangilinan J."/>
            <person name="Andreopoulos W."/>
            <person name="Hayes R.D."/>
            <person name="Ng V."/>
            <person name="Grigoriev I.V."/>
            <person name="Jackson S.A."/>
            <person name="Sutton T.D.S."/>
            <person name="Dobson A.D.W."/>
            <person name="Rama T."/>
        </authorList>
    </citation>
    <scope>NUCLEOTIDE SEQUENCE</scope>
    <source>
        <strain evidence="4">TRa018bII</strain>
    </source>
</reference>
<dbReference type="InterPro" id="IPR020845">
    <property type="entry name" value="AMP-binding_CS"/>
</dbReference>
<dbReference type="InterPro" id="IPR051414">
    <property type="entry name" value="Adenylate-forming_Reductase"/>
</dbReference>
<evidence type="ECO:0000256" key="1">
    <source>
        <dbReference type="ARBA" id="ARBA00022450"/>
    </source>
</evidence>
<protein>
    <recommendedName>
        <fullName evidence="3">AMP-dependent synthetase/ligase domain-containing protein</fullName>
    </recommendedName>
</protein>
<organism evidence="4 5">
    <name type="scientific">Amylocarpus encephaloides</name>
    <dbReference type="NCBI Taxonomy" id="45428"/>
    <lineage>
        <taxon>Eukaryota</taxon>
        <taxon>Fungi</taxon>
        <taxon>Dikarya</taxon>
        <taxon>Ascomycota</taxon>
        <taxon>Pezizomycotina</taxon>
        <taxon>Leotiomycetes</taxon>
        <taxon>Helotiales</taxon>
        <taxon>Helotiales incertae sedis</taxon>
        <taxon>Amylocarpus</taxon>
    </lineage>
</organism>
<feature type="domain" description="AMP-dependent synthetase/ligase" evidence="3">
    <location>
        <begin position="20"/>
        <end position="332"/>
    </location>
</feature>
<dbReference type="Pfam" id="PF23562">
    <property type="entry name" value="AMP-binding_C_3"/>
    <property type="match status" value="1"/>
</dbReference>
<keyword evidence="2" id="KW-0597">Phosphoprotein</keyword>
<dbReference type="PANTHER" id="PTHR43439:SF2">
    <property type="entry name" value="ENZYME, PUTATIVE (JCVI)-RELATED"/>
    <property type="match status" value="1"/>
</dbReference>
<dbReference type="OrthoDB" id="429813at2759"/>
<dbReference type="Pfam" id="PF00501">
    <property type="entry name" value="AMP-binding"/>
    <property type="match status" value="1"/>
</dbReference>
<dbReference type="Proteomes" id="UP000824998">
    <property type="component" value="Unassembled WGS sequence"/>
</dbReference>
<gene>
    <name evidence="4" type="ORF">BJ875DRAFT_275589</name>
</gene>
<dbReference type="PROSITE" id="PS00455">
    <property type="entry name" value="AMP_BINDING"/>
    <property type="match status" value="1"/>
</dbReference>
<keyword evidence="1" id="KW-0596">Phosphopantetheine</keyword>
<dbReference type="AlphaFoldDB" id="A0A9P7YTU3"/>
<evidence type="ECO:0000259" key="3">
    <source>
        <dbReference type="Pfam" id="PF00501"/>
    </source>
</evidence>
<dbReference type="PANTHER" id="PTHR43439">
    <property type="entry name" value="PHENYLACETATE-COENZYME A LIGASE"/>
    <property type="match status" value="1"/>
</dbReference>
<sequence length="522" mass="59261">MGDLSGPYDLQRTPFPVLIDHVAKDSPDRTFAIVPRTRDLEDGYQDFTYGELSKAVDRMSWWLDCQLGKATTLETVAYLGVGDLRYTFLYYAALKTRRMLLLPSNQNSRDAHLSILDAVECEVLIASADQIPVWESLRPEIDSKKVITIPELEYFLLEAAVESYPFNLTWADIKDDPIIVMHTSGSTGLPKPIKYTSHMLSIFDTGDVESFWVDTKILVPLPPSWILGLYLHILAPMQRGTIPISLPLGAPLPMTAEYMDKVHTTVKVETGVYIPYVLEQLSRNPEYLSNMHGFTRIFFGGAPLRKEIGDIFAQFTHVQPLLGATEIGSYGLRVGDQTDWMYYNFDPSTGSRFIPFHEDLFEGVIVKHKDPQAADAQMIFHVFPDIDVYHTSDVWKKHPTKEELWMFSGRTDDFVKLRSMTKFNAKHVEGLLLKDPRVTGAIMGGDGKDWPFLLLEANCEGDIEIFWPLIENINQDLSEMIEVKKDKVILIKQGKLLERGVKGEVNRKAGLEAYDIEIEALY</sequence>
<name>A0A9P7YTU3_9HELO</name>
<comment type="caution">
    <text evidence="4">The sequence shown here is derived from an EMBL/GenBank/DDBJ whole genome shotgun (WGS) entry which is preliminary data.</text>
</comment>